<protein>
    <recommendedName>
        <fullName evidence="9">Branched-chain amino acid transport system carrier protein</fullName>
    </recommendedName>
</protein>
<organism evidence="10 11">
    <name type="scientific">Halalkalibacter krulwichiae</name>
    <dbReference type="NCBI Taxonomy" id="199441"/>
    <lineage>
        <taxon>Bacteria</taxon>
        <taxon>Bacillati</taxon>
        <taxon>Bacillota</taxon>
        <taxon>Bacilli</taxon>
        <taxon>Bacillales</taxon>
        <taxon>Bacillaceae</taxon>
        <taxon>Halalkalibacter</taxon>
    </lineage>
</organism>
<dbReference type="EMBL" id="CP020814">
    <property type="protein sequence ID" value="ARK32261.1"/>
    <property type="molecule type" value="Genomic_DNA"/>
</dbReference>
<feature type="transmembrane region" description="Helical" evidence="9">
    <location>
        <begin position="192"/>
        <end position="211"/>
    </location>
</feature>
<dbReference type="InterPro" id="IPR004685">
    <property type="entry name" value="Brnchd-chn_aa_trnsp_Livcs"/>
</dbReference>
<dbReference type="Proteomes" id="UP000193006">
    <property type="component" value="Chromosome"/>
</dbReference>
<feature type="transmembrane region" description="Helical" evidence="9">
    <location>
        <begin position="75"/>
        <end position="95"/>
    </location>
</feature>
<dbReference type="GO" id="GO:0015190">
    <property type="term" value="F:L-leucine transmembrane transporter activity"/>
    <property type="evidence" value="ECO:0007669"/>
    <property type="project" value="TreeGrafter"/>
</dbReference>
<dbReference type="GO" id="GO:0005886">
    <property type="term" value="C:plasma membrane"/>
    <property type="evidence" value="ECO:0007669"/>
    <property type="project" value="UniProtKB-SubCell"/>
</dbReference>
<dbReference type="PANTHER" id="PTHR30588:SF0">
    <property type="entry name" value="BRANCHED-CHAIN AMINO ACID PERMEASE BRNQ"/>
    <property type="match status" value="1"/>
</dbReference>
<evidence type="ECO:0000256" key="6">
    <source>
        <dbReference type="ARBA" id="ARBA00022970"/>
    </source>
</evidence>
<dbReference type="AlphaFoldDB" id="A0A1X9MKP5"/>
<evidence type="ECO:0000313" key="10">
    <source>
        <dbReference type="EMBL" id="ARK32261.1"/>
    </source>
</evidence>
<comment type="similarity">
    <text evidence="2 9">Belongs to the branched chain amino acid transporter family.</text>
</comment>
<proteinExistence type="inferred from homology"/>
<evidence type="ECO:0000256" key="5">
    <source>
        <dbReference type="ARBA" id="ARBA00022692"/>
    </source>
</evidence>
<dbReference type="GO" id="GO:0015188">
    <property type="term" value="F:L-isoleucine transmembrane transporter activity"/>
    <property type="evidence" value="ECO:0007669"/>
    <property type="project" value="TreeGrafter"/>
</dbReference>
<feature type="transmembrane region" description="Helical" evidence="9">
    <location>
        <begin position="306"/>
        <end position="331"/>
    </location>
</feature>
<feature type="transmembrane region" description="Helical" evidence="9">
    <location>
        <begin position="7"/>
        <end position="27"/>
    </location>
</feature>
<evidence type="ECO:0000256" key="7">
    <source>
        <dbReference type="ARBA" id="ARBA00022989"/>
    </source>
</evidence>
<dbReference type="KEGG" id="bkw:BkAM31D_21720"/>
<keyword evidence="8 9" id="KW-0472">Membrane</keyword>
<dbReference type="GO" id="GO:0005304">
    <property type="term" value="F:L-valine transmembrane transporter activity"/>
    <property type="evidence" value="ECO:0007669"/>
    <property type="project" value="TreeGrafter"/>
</dbReference>
<keyword evidence="6 9" id="KW-0029">Amino-acid transport</keyword>
<dbReference type="STRING" id="199441.BkAM31D_21720"/>
<reference evidence="10 11" key="1">
    <citation type="submission" date="2017-04" db="EMBL/GenBank/DDBJ databases">
        <title>Bacillus krulwichiae AM31D Genome sequencing and assembly.</title>
        <authorList>
            <person name="Krulwich T.A."/>
            <person name="Anastor L."/>
            <person name="Ehrlich R."/>
            <person name="Ehrlich G.D."/>
            <person name="Janto B."/>
        </authorList>
    </citation>
    <scope>NUCLEOTIDE SEQUENCE [LARGE SCALE GENOMIC DNA]</scope>
    <source>
        <strain evidence="10 11">AM31D</strain>
    </source>
</reference>
<dbReference type="GO" id="GO:0015820">
    <property type="term" value="P:L-leucine transport"/>
    <property type="evidence" value="ECO:0007669"/>
    <property type="project" value="TreeGrafter"/>
</dbReference>
<comment type="function">
    <text evidence="9">Component of the transport system for branched-chain amino acids.</text>
</comment>
<keyword evidence="3 9" id="KW-0813">Transport</keyword>
<feature type="transmembrane region" description="Helical" evidence="9">
    <location>
        <begin position="115"/>
        <end position="134"/>
    </location>
</feature>
<feature type="transmembrane region" description="Helical" evidence="9">
    <location>
        <begin position="146"/>
        <end position="164"/>
    </location>
</feature>
<evidence type="ECO:0000256" key="4">
    <source>
        <dbReference type="ARBA" id="ARBA00022475"/>
    </source>
</evidence>
<dbReference type="RefSeq" id="WP_084372405.1">
    <property type="nucleotide sequence ID" value="NZ_CP020814.1"/>
</dbReference>
<evidence type="ECO:0000256" key="3">
    <source>
        <dbReference type="ARBA" id="ARBA00022448"/>
    </source>
</evidence>
<feature type="transmembrane region" description="Helical" evidence="9">
    <location>
        <begin position="270"/>
        <end position="294"/>
    </location>
</feature>
<evidence type="ECO:0000256" key="9">
    <source>
        <dbReference type="RuleBase" id="RU362122"/>
    </source>
</evidence>
<feature type="transmembrane region" description="Helical" evidence="9">
    <location>
        <begin position="397"/>
        <end position="420"/>
    </location>
</feature>
<comment type="subcellular location">
    <subcellularLocation>
        <location evidence="1 9">Cell membrane</location>
        <topology evidence="1 9">Multi-pass membrane protein</topology>
    </subcellularLocation>
</comment>
<feature type="transmembrane region" description="Helical" evidence="9">
    <location>
        <begin position="39"/>
        <end position="63"/>
    </location>
</feature>
<dbReference type="NCBIfam" id="TIGR00796">
    <property type="entry name" value="livcs"/>
    <property type="match status" value="1"/>
</dbReference>
<keyword evidence="4" id="KW-1003">Cell membrane</keyword>
<gene>
    <name evidence="10" type="primary">brnQ_2</name>
    <name evidence="10" type="ORF">BkAM31D_21720</name>
</gene>
<keyword evidence="7 9" id="KW-1133">Transmembrane helix</keyword>
<dbReference type="GO" id="GO:0015818">
    <property type="term" value="P:isoleucine transport"/>
    <property type="evidence" value="ECO:0007669"/>
    <property type="project" value="TreeGrafter"/>
</dbReference>
<accession>A0A1X9MKP5</accession>
<feature type="transmembrane region" description="Helical" evidence="9">
    <location>
        <begin position="367"/>
        <end position="385"/>
    </location>
</feature>
<name>A0A1X9MKP5_9BACI</name>
<evidence type="ECO:0000256" key="8">
    <source>
        <dbReference type="ARBA" id="ARBA00023136"/>
    </source>
</evidence>
<keyword evidence="5 9" id="KW-0812">Transmembrane</keyword>
<sequence length="434" mass="45538">MSKTLTNTFIIGFALFAMFFGAGNLIFPPTIGVESGTSWGAALLGFSMTGIVLPLLAVLAILNAGGKFEELTKPISSWFHILFNLLLMVGIGMLVTVPRMAATTHELGVEPLMPGVPSFVTVIVFFAICYIFAMDQSNVIERIGKLLTPALVMILLIIVGKGIFSPVGTPAQTEVENAFSNAFISAYQTGDVITGIFVAPIFIAAIAVLGYKGKQIRTIAISATAIAGVGLLIVYGGLLYLGAAGNRVFPSGISDTALVSELVNVVLGNFGVLALALTVGLACLTSAIGVVAVISQFLSSLTKGTLAYRSWVFIVCLTGAAMGSLGVGAIIQYTMPIFLALYPVAIVLVLLGVCRAIIPNAGSYRGAILFTFIVSLTETLGVIGLEIPGTMSIISQIPLSTSGFSWLLPAIIGFLFGTIWHQMKTKKKLNERAA</sequence>
<dbReference type="PANTHER" id="PTHR30588">
    <property type="entry name" value="BRANCHED-CHAIN AMINO ACID TRANSPORT SYSTEM 2 CARRIER PROTEIN"/>
    <property type="match status" value="1"/>
</dbReference>
<feature type="transmembrane region" description="Helical" evidence="9">
    <location>
        <begin position="218"/>
        <end position="241"/>
    </location>
</feature>
<evidence type="ECO:0000256" key="1">
    <source>
        <dbReference type="ARBA" id="ARBA00004651"/>
    </source>
</evidence>
<keyword evidence="11" id="KW-1185">Reference proteome</keyword>
<feature type="transmembrane region" description="Helical" evidence="9">
    <location>
        <begin position="337"/>
        <end position="358"/>
    </location>
</feature>
<evidence type="ECO:0000256" key="2">
    <source>
        <dbReference type="ARBA" id="ARBA00008540"/>
    </source>
</evidence>
<evidence type="ECO:0000313" key="11">
    <source>
        <dbReference type="Proteomes" id="UP000193006"/>
    </source>
</evidence>
<dbReference type="Pfam" id="PF05525">
    <property type="entry name" value="Branch_AA_trans"/>
    <property type="match status" value="1"/>
</dbReference>